<dbReference type="InterPro" id="IPR000994">
    <property type="entry name" value="Pept_M24"/>
</dbReference>
<feature type="binding site" evidence="6">
    <location>
        <position position="100"/>
    </location>
    <ligand>
        <name>a divalent metal cation</name>
        <dbReference type="ChEBI" id="CHEBI:60240"/>
        <label>1</label>
    </ligand>
</feature>
<dbReference type="InterPro" id="IPR001714">
    <property type="entry name" value="Pept_M24_MAP"/>
</dbReference>
<evidence type="ECO:0000256" key="1">
    <source>
        <dbReference type="ARBA" id="ARBA00002521"/>
    </source>
</evidence>
<keyword evidence="4 6" id="KW-0479">Metal-binding</keyword>
<dbReference type="GO" id="GO:0005829">
    <property type="term" value="C:cytosol"/>
    <property type="evidence" value="ECO:0007669"/>
    <property type="project" value="TreeGrafter"/>
</dbReference>
<dbReference type="InterPro" id="IPR036005">
    <property type="entry name" value="Creatinase/aminopeptidase-like"/>
</dbReference>
<feature type="binding site" evidence="6">
    <location>
        <position position="111"/>
    </location>
    <ligand>
        <name>a divalent metal cation</name>
        <dbReference type="ChEBI" id="CHEBI:60240"/>
        <label>1</label>
    </ligand>
</feature>
<keyword evidence="5 6" id="KW-0378">Hydrolase</keyword>
<gene>
    <name evidence="6 9" type="primary">map</name>
    <name evidence="9" type="ORF">COU11_01530</name>
</gene>
<organism evidence="9 10">
    <name type="scientific">Candidatus Harrisonbacteria bacterium CG10_big_fil_rev_8_21_14_0_10_49_15</name>
    <dbReference type="NCBI Taxonomy" id="1974587"/>
    <lineage>
        <taxon>Bacteria</taxon>
        <taxon>Candidatus Harrisoniibacteriota</taxon>
    </lineage>
</organism>
<comment type="function">
    <text evidence="1 6">Removes the N-terminal methionine from nascent proteins. The N-terminal methionine is often cleaved when the second residue in the primary sequence is small and uncharged (Met-Ala-, Cys, Gly, Pro, Ser, Thr, or Val). Requires deformylation of the N(alpha)-formylated initiator methionine before it can be hydrolyzed.</text>
</comment>
<feature type="binding site" evidence="6">
    <location>
        <position position="238"/>
    </location>
    <ligand>
        <name>a divalent metal cation</name>
        <dbReference type="ChEBI" id="CHEBI:60240"/>
        <label>1</label>
    </ligand>
</feature>
<evidence type="ECO:0000256" key="4">
    <source>
        <dbReference type="ARBA" id="ARBA00022723"/>
    </source>
</evidence>
<name>A0A2H0UNH2_9BACT</name>
<dbReference type="HAMAP" id="MF_01974">
    <property type="entry name" value="MetAP_1"/>
    <property type="match status" value="1"/>
</dbReference>
<evidence type="ECO:0000256" key="7">
    <source>
        <dbReference type="RuleBase" id="RU003653"/>
    </source>
</evidence>
<sequence length="252" mass="26557">MSLIKNESELAKIRHSGAIHREVMAKLKAGIKPGVTPKELDTLAKRLIEDAGAQPSFLGYQPTGATKPYPATICASLNEVVVHGVPTDKPLQAGDVFSIDMGVLYQGYHSDAAITVIVGGRADNKVHELLTVTKQALTLGIAAAQVGNTLGDIGSGIGSFCKEHGLAVIQGLTGHGIGTELHEDPYVFNEGQPDQGMKLEAGMVLAIEPMTSLGSPRITQNKDEGYATVDNSLSAHFEHTIILTESGPQVIT</sequence>
<reference evidence="10" key="1">
    <citation type="submission" date="2017-09" db="EMBL/GenBank/DDBJ databases">
        <title>Depth-based differentiation of microbial function through sediment-hosted aquifers and enrichment of novel symbionts in the deep terrestrial subsurface.</title>
        <authorList>
            <person name="Probst A.J."/>
            <person name="Ladd B."/>
            <person name="Jarett J.K."/>
            <person name="Geller-Mcgrath D.E."/>
            <person name="Sieber C.M.K."/>
            <person name="Emerson J.B."/>
            <person name="Anantharaman K."/>
            <person name="Thomas B.C."/>
            <person name="Malmstrom R."/>
            <person name="Stieglmeier M."/>
            <person name="Klingl A."/>
            <person name="Woyke T."/>
            <person name="Ryan C.M."/>
            <person name="Banfield J.F."/>
        </authorList>
    </citation>
    <scope>NUCLEOTIDE SEQUENCE [LARGE SCALE GENOMIC DNA]</scope>
</reference>
<dbReference type="PRINTS" id="PR00599">
    <property type="entry name" value="MAPEPTIDASE"/>
</dbReference>
<evidence type="ECO:0000256" key="3">
    <source>
        <dbReference type="ARBA" id="ARBA00022670"/>
    </source>
</evidence>
<dbReference type="CDD" id="cd01086">
    <property type="entry name" value="MetAP1"/>
    <property type="match status" value="1"/>
</dbReference>
<dbReference type="PANTHER" id="PTHR43330">
    <property type="entry name" value="METHIONINE AMINOPEPTIDASE"/>
    <property type="match status" value="1"/>
</dbReference>
<dbReference type="SUPFAM" id="SSF55920">
    <property type="entry name" value="Creatinase/aminopeptidase"/>
    <property type="match status" value="1"/>
</dbReference>
<comment type="cofactor">
    <cofactor evidence="6">
        <name>Co(2+)</name>
        <dbReference type="ChEBI" id="CHEBI:48828"/>
    </cofactor>
    <cofactor evidence="6">
        <name>Zn(2+)</name>
        <dbReference type="ChEBI" id="CHEBI:29105"/>
    </cofactor>
    <cofactor evidence="6">
        <name>Mn(2+)</name>
        <dbReference type="ChEBI" id="CHEBI:29035"/>
    </cofactor>
    <cofactor evidence="6">
        <name>Fe(2+)</name>
        <dbReference type="ChEBI" id="CHEBI:29033"/>
    </cofactor>
    <text evidence="6">Binds 2 divalent metal cations per subunit. Has a high-affinity and a low affinity metal-binding site. The true nature of the physiological cofactor is under debate. The enzyme is active with cobalt, zinc, manganese or divalent iron ions. Most likely, methionine aminopeptidases function as mononuclear Fe(2+)-metalloproteases under physiological conditions, and the catalytically relevant metal-binding site has been assigned to the histidine-containing high-affinity site.</text>
</comment>
<dbReference type="Pfam" id="PF00557">
    <property type="entry name" value="Peptidase_M24"/>
    <property type="match status" value="1"/>
</dbReference>
<dbReference type="AlphaFoldDB" id="A0A2H0UNH2"/>
<comment type="catalytic activity">
    <reaction evidence="6 7">
        <text>Release of N-terminal amino acids, preferentially methionine, from peptides and arylamides.</text>
        <dbReference type="EC" id="3.4.11.18"/>
    </reaction>
</comment>
<dbReference type="GO" id="GO:0046872">
    <property type="term" value="F:metal ion binding"/>
    <property type="evidence" value="ECO:0007669"/>
    <property type="project" value="UniProtKB-UniRule"/>
</dbReference>
<dbReference type="PANTHER" id="PTHR43330:SF27">
    <property type="entry name" value="METHIONINE AMINOPEPTIDASE"/>
    <property type="match status" value="1"/>
</dbReference>
<feature type="binding site" evidence="6">
    <location>
        <position position="238"/>
    </location>
    <ligand>
        <name>a divalent metal cation</name>
        <dbReference type="ChEBI" id="CHEBI:60240"/>
        <label>2</label>
        <note>catalytic</note>
    </ligand>
</feature>
<dbReference type="InterPro" id="IPR002467">
    <property type="entry name" value="Pept_M24A_MAP1"/>
</dbReference>
<evidence type="ECO:0000259" key="8">
    <source>
        <dbReference type="Pfam" id="PF00557"/>
    </source>
</evidence>
<feature type="domain" description="Peptidase M24" evidence="8">
    <location>
        <begin position="12"/>
        <end position="245"/>
    </location>
</feature>
<accession>A0A2H0UNH2</accession>
<dbReference type="EC" id="3.4.11.18" evidence="6 7"/>
<evidence type="ECO:0000313" key="10">
    <source>
        <dbReference type="Proteomes" id="UP000229526"/>
    </source>
</evidence>
<comment type="similarity">
    <text evidence="6">Belongs to the peptidase M24A family. Methionine aminopeptidase type 1 subfamily.</text>
</comment>
<dbReference type="EMBL" id="PFBD01000015">
    <property type="protein sequence ID" value="PIR87216.1"/>
    <property type="molecule type" value="Genomic_DNA"/>
</dbReference>
<dbReference type="Proteomes" id="UP000229526">
    <property type="component" value="Unassembled WGS sequence"/>
</dbReference>
<feature type="binding site" evidence="6">
    <location>
        <position position="208"/>
    </location>
    <ligand>
        <name>a divalent metal cation</name>
        <dbReference type="ChEBI" id="CHEBI:60240"/>
        <label>2</label>
        <note>catalytic</note>
    </ligand>
</feature>
<comment type="caution">
    <text evidence="9">The sequence shown here is derived from an EMBL/GenBank/DDBJ whole genome shotgun (WGS) entry which is preliminary data.</text>
</comment>
<dbReference type="GO" id="GO:0070006">
    <property type="term" value="F:metalloaminopeptidase activity"/>
    <property type="evidence" value="ECO:0007669"/>
    <property type="project" value="UniProtKB-UniRule"/>
</dbReference>
<feature type="binding site" evidence="6">
    <location>
        <position position="111"/>
    </location>
    <ligand>
        <name>a divalent metal cation</name>
        <dbReference type="ChEBI" id="CHEBI:60240"/>
        <label>2</label>
        <note>catalytic</note>
    </ligand>
</feature>
<feature type="binding site" evidence="6">
    <location>
        <position position="83"/>
    </location>
    <ligand>
        <name>substrate</name>
    </ligand>
</feature>
<keyword evidence="3 6" id="KW-0645">Protease</keyword>
<evidence type="ECO:0000256" key="6">
    <source>
        <dbReference type="HAMAP-Rule" id="MF_01974"/>
    </source>
</evidence>
<comment type="subunit">
    <text evidence="6">Monomer.</text>
</comment>
<dbReference type="NCBIfam" id="TIGR00500">
    <property type="entry name" value="met_pdase_I"/>
    <property type="match status" value="1"/>
</dbReference>
<feature type="binding site" evidence="6">
    <location>
        <position position="182"/>
    </location>
    <ligand>
        <name>substrate</name>
    </ligand>
</feature>
<feature type="binding site" evidence="6">
    <location>
        <position position="175"/>
    </location>
    <ligand>
        <name>a divalent metal cation</name>
        <dbReference type="ChEBI" id="CHEBI:60240"/>
        <label>2</label>
        <note>catalytic</note>
    </ligand>
</feature>
<dbReference type="GO" id="GO:0004239">
    <property type="term" value="F:initiator methionyl aminopeptidase activity"/>
    <property type="evidence" value="ECO:0007669"/>
    <property type="project" value="UniProtKB-UniRule"/>
</dbReference>
<proteinExistence type="inferred from homology"/>
<dbReference type="GO" id="GO:0006508">
    <property type="term" value="P:proteolysis"/>
    <property type="evidence" value="ECO:0007669"/>
    <property type="project" value="UniProtKB-KW"/>
</dbReference>
<dbReference type="Gene3D" id="3.90.230.10">
    <property type="entry name" value="Creatinase/methionine aminopeptidase superfamily"/>
    <property type="match status" value="1"/>
</dbReference>
<protein>
    <recommendedName>
        <fullName evidence="6 7">Methionine aminopeptidase</fullName>
        <shortName evidence="6">MAP</shortName>
        <shortName evidence="6">MetAP</shortName>
        <ecNumber evidence="6 7">3.4.11.18</ecNumber>
    </recommendedName>
    <alternativeName>
        <fullName evidence="6">Peptidase M</fullName>
    </alternativeName>
</protein>
<evidence type="ECO:0000313" key="9">
    <source>
        <dbReference type="EMBL" id="PIR87216.1"/>
    </source>
</evidence>
<keyword evidence="2 6" id="KW-0031">Aminopeptidase</keyword>
<evidence type="ECO:0000256" key="2">
    <source>
        <dbReference type="ARBA" id="ARBA00022438"/>
    </source>
</evidence>
<evidence type="ECO:0000256" key="5">
    <source>
        <dbReference type="ARBA" id="ARBA00022801"/>
    </source>
</evidence>